<dbReference type="Proteomes" id="UP001200034">
    <property type="component" value="Unassembled WGS sequence"/>
</dbReference>
<comment type="caution">
    <text evidence="2">The sequence shown here is derived from an EMBL/GenBank/DDBJ whole genome shotgun (WGS) entry which is preliminary data.</text>
</comment>
<evidence type="ECO:0000259" key="1">
    <source>
        <dbReference type="PROSITE" id="PS50127"/>
    </source>
</evidence>
<dbReference type="CDD" id="cd23802">
    <property type="entry name" value="UBCc_UBE2Q"/>
    <property type="match status" value="1"/>
</dbReference>
<evidence type="ECO:0000313" key="3">
    <source>
        <dbReference type="Proteomes" id="UP001200034"/>
    </source>
</evidence>
<organism evidence="2 3">
    <name type="scientific">Drosophila rubida</name>
    <dbReference type="NCBI Taxonomy" id="30044"/>
    <lineage>
        <taxon>Eukaryota</taxon>
        <taxon>Metazoa</taxon>
        <taxon>Ecdysozoa</taxon>
        <taxon>Arthropoda</taxon>
        <taxon>Hexapoda</taxon>
        <taxon>Insecta</taxon>
        <taxon>Pterygota</taxon>
        <taxon>Neoptera</taxon>
        <taxon>Endopterygota</taxon>
        <taxon>Diptera</taxon>
        <taxon>Brachycera</taxon>
        <taxon>Muscomorpha</taxon>
        <taxon>Ephydroidea</taxon>
        <taxon>Drosophilidae</taxon>
        <taxon>Drosophila</taxon>
    </lineage>
</organism>
<dbReference type="EMBL" id="JAJJHW010001127">
    <property type="protein sequence ID" value="KAH8377263.1"/>
    <property type="molecule type" value="Genomic_DNA"/>
</dbReference>
<accession>A0AAD4K4F7</accession>
<reference evidence="2" key="1">
    <citation type="journal article" date="2021" name="Mol. Ecol. Resour.">
        <title>Phylogenomic analyses of the genus Drosophila reveals genomic signals of climate adaptation.</title>
        <authorList>
            <person name="Li F."/>
            <person name="Rane R.V."/>
            <person name="Luria V."/>
            <person name="Xiong Z."/>
            <person name="Chen J."/>
            <person name="Li Z."/>
            <person name="Catullo R.A."/>
            <person name="Griffin P.C."/>
            <person name="Schiffer M."/>
            <person name="Pearce S."/>
            <person name="Lee S.F."/>
            <person name="McElroy K."/>
            <person name="Stocker A."/>
            <person name="Shirriffs J."/>
            <person name="Cockerell F."/>
            <person name="Coppin C."/>
            <person name="Sgro C.M."/>
            <person name="Karger A."/>
            <person name="Cain J.W."/>
            <person name="Weber J.A."/>
            <person name="Santpere G."/>
            <person name="Kirschner M.W."/>
            <person name="Hoffmann A.A."/>
            <person name="Oakeshott J.G."/>
            <person name="Zhang G."/>
        </authorList>
    </citation>
    <scope>NUCLEOTIDE SEQUENCE</scope>
    <source>
        <strain evidence="2">BGI-SZ-2011g</strain>
    </source>
</reference>
<proteinExistence type="predicted"/>
<dbReference type="PROSITE" id="PS50127">
    <property type="entry name" value="UBC_2"/>
    <property type="match status" value="1"/>
</dbReference>
<sequence length="366" mass="41506">MACLTTQKLEIELLQQIFPKDHERFQLLDCNLDDLMCRFIDGNGKHYDIQASITDSYPMTPPVWYSECEDSSLSKIMEELADTKGQKNHVVLQVELLVRQLCAVHNVPLPNDMEKLAVPLSEEEQQAQLDNDLSIGGVSDAESESEDNYSLELEKTSSCDELELKLEETLKKLVIKHRHEHTKGAPVGSPNATDRLMKELRIIYRSDTFKQNMYSVELVNDSLYEWNVSINTVDKDSQLCADMLQLKEIDGQGVIKLNITFNDNYPFFPPFVRVVYPIILGGYVLSGGAICMELLTNSGWTSAYTVEALIIQIAATLVHGKGRINLNVTTSSIEEYYNLDRAQRSFQSILKIHSIHGWSRPARRDS</sequence>
<dbReference type="AlphaFoldDB" id="A0AAD4K4F7"/>
<dbReference type="InterPro" id="IPR000608">
    <property type="entry name" value="UBC"/>
</dbReference>
<protein>
    <recommendedName>
        <fullName evidence="1">UBC core domain-containing protein</fullName>
    </recommendedName>
</protein>
<dbReference type="Gene3D" id="3.10.110.10">
    <property type="entry name" value="Ubiquitin Conjugating Enzyme"/>
    <property type="match status" value="1"/>
</dbReference>
<name>A0AAD4K4F7_9MUSC</name>
<dbReference type="SUPFAM" id="SSF54495">
    <property type="entry name" value="UBC-like"/>
    <property type="match status" value="2"/>
</dbReference>
<gene>
    <name evidence="2" type="ORF">KR093_004572</name>
</gene>
<keyword evidence="3" id="KW-1185">Reference proteome</keyword>
<feature type="domain" description="UBC core" evidence="1">
    <location>
        <begin position="191"/>
        <end position="359"/>
    </location>
</feature>
<dbReference type="SMART" id="SM00212">
    <property type="entry name" value="UBCc"/>
    <property type="match status" value="1"/>
</dbReference>
<dbReference type="Pfam" id="PF00179">
    <property type="entry name" value="UQ_con"/>
    <property type="match status" value="1"/>
</dbReference>
<evidence type="ECO:0000313" key="2">
    <source>
        <dbReference type="EMBL" id="KAH8377263.1"/>
    </source>
</evidence>
<dbReference type="InterPro" id="IPR016135">
    <property type="entry name" value="UBQ-conjugating_enzyme/RWD"/>
</dbReference>
<dbReference type="PANTHER" id="PTHR24068">
    <property type="entry name" value="UBIQUITIN-CONJUGATING ENZYME E2"/>
    <property type="match status" value="1"/>
</dbReference>